<proteinExistence type="predicted"/>
<evidence type="ECO:0000259" key="2">
    <source>
        <dbReference type="Pfam" id="PF13349"/>
    </source>
</evidence>
<name>A0ABT3C9Y8_9MYCO</name>
<organism evidence="3 4">
    <name type="scientific">Mycolicibacterium komossense</name>
    <dbReference type="NCBI Taxonomy" id="1779"/>
    <lineage>
        <taxon>Bacteria</taxon>
        <taxon>Bacillati</taxon>
        <taxon>Actinomycetota</taxon>
        <taxon>Actinomycetes</taxon>
        <taxon>Mycobacteriales</taxon>
        <taxon>Mycobacteriaceae</taxon>
        <taxon>Mycolicibacterium</taxon>
    </lineage>
</organism>
<keyword evidence="1" id="KW-1133">Transmembrane helix</keyword>
<evidence type="ECO:0000313" key="4">
    <source>
        <dbReference type="Proteomes" id="UP001526201"/>
    </source>
</evidence>
<gene>
    <name evidence="3" type="ORF">H7J73_09430</name>
</gene>
<dbReference type="EMBL" id="JACKTY010000020">
    <property type="protein sequence ID" value="MCV7226251.1"/>
    <property type="molecule type" value="Genomic_DNA"/>
</dbReference>
<keyword evidence="1" id="KW-0472">Membrane</keyword>
<sequence length="292" mass="30650">MTSAFVTNPTDTSAPRSLTPSGRKAIRTLLVVAAVAVTLSAVVGVGGVAWGIASLRVAADTQTLPASMESLTIDTGQAPTAIRITSDRNLREPKVRMRLLNASSTDAGALTVARNGNTIGLTIAGTPSQLMNFGPPGEITVTLPPDVARRLSVTTRQRTGLLFSQSELSQLTVHNTDGVVVLDGDARRIEIDTQSGEIRTRDAISVTEAFTADTDDGHIAVDFRDAAPRTVQVTGRDADIEIALPPVGPYLVRAQAGNELKVFVPQTDDASRAAAEVTAQAQDGSVTITTRR</sequence>
<evidence type="ECO:0000256" key="1">
    <source>
        <dbReference type="SAM" id="Phobius"/>
    </source>
</evidence>
<reference evidence="3 4" key="1">
    <citation type="journal article" date="2022" name="BMC Genomics">
        <title>Comparative genome analysis of mycobacteria focusing on tRNA and non-coding RNA.</title>
        <authorList>
            <person name="Behra P.R.K."/>
            <person name="Pettersson B.M.F."/>
            <person name="Ramesh M."/>
            <person name="Das S."/>
            <person name="Dasgupta S."/>
            <person name="Kirsebom L.A."/>
        </authorList>
    </citation>
    <scope>NUCLEOTIDE SEQUENCE [LARGE SCALE GENOMIC DNA]</scope>
    <source>
        <strain evidence="3 4">DSM 44078</strain>
    </source>
</reference>
<feature type="domain" description="DUF4097" evidence="2">
    <location>
        <begin position="159"/>
        <end position="288"/>
    </location>
</feature>
<dbReference type="InterPro" id="IPR025164">
    <property type="entry name" value="Toastrack_DUF4097"/>
</dbReference>
<keyword evidence="4" id="KW-1185">Reference proteome</keyword>
<feature type="transmembrane region" description="Helical" evidence="1">
    <location>
        <begin position="29"/>
        <end position="53"/>
    </location>
</feature>
<dbReference type="Pfam" id="PF13349">
    <property type="entry name" value="DUF4097"/>
    <property type="match status" value="1"/>
</dbReference>
<protein>
    <recommendedName>
        <fullName evidence="2">DUF4097 domain-containing protein</fullName>
    </recommendedName>
</protein>
<accession>A0ABT3C9Y8</accession>
<dbReference type="RefSeq" id="WP_264067071.1">
    <property type="nucleotide sequence ID" value="NZ_JACKTY010000020.1"/>
</dbReference>
<keyword evidence="1" id="KW-0812">Transmembrane</keyword>
<comment type="caution">
    <text evidence="3">The sequence shown here is derived from an EMBL/GenBank/DDBJ whole genome shotgun (WGS) entry which is preliminary data.</text>
</comment>
<evidence type="ECO:0000313" key="3">
    <source>
        <dbReference type="EMBL" id="MCV7226251.1"/>
    </source>
</evidence>
<dbReference type="Proteomes" id="UP001526201">
    <property type="component" value="Unassembled WGS sequence"/>
</dbReference>